<evidence type="ECO:0000313" key="2">
    <source>
        <dbReference type="Proteomes" id="UP000251960"/>
    </source>
</evidence>
<name>A0A3L6DID5_MAIZE</name>
<evidence type="ECO:0000313" key="1">
    <source>
        <dbReference type="EMBL" id="PWZ08249.1"/>
    </source>
</evidence>
<proteinExistence type="predicted"/>
<gene>
    <name evidence="1" type="ORF">Zm00014a_014600</name>
</gene>
<organism evidence="1 2">
    <name type="scientific">Zea mays</name>
    <name type="common">Maize</name>
    <dbReference type="NCBI Taxonomy" id="4577"/>
    <lineage>
        <taxon>Eukaryota</taxon>
        <taxon>Viridiplantae</taxon>
        <taxon>Streptophyta</taxon>
        <taxon>Embryophyta</taxon>
        <taxon>Tracheophyta</taxon>
        <taxon>Spermatophyta</taxon>
        <taxon>Magnoliopsida</taxon>
        <taxon>Liliopsida</taxon>
        <taxon>Poales</taxon>
        <taxon>Poaceae</taxon>
        <taxon>PACMAD clade</taxon>
        <taxon>Panicoideae</taxon>
        <taxon>Andropogonodae</taxon>
        <taxon>Andropogoneae</taxon>
        <taxon>Tripsacinae</taxon>
        <taxon>Zea</taxon>
    </lineage>
</organism>
<comment type="caution">
    <text evidence="1">The sequence shown here is derived from an EMBL/GenBank/DDBJ whole genome shotgun (WGS) entry which is preliminary data.</text>
</comment>
<accession>A0A3L6DID5</accession>
<dbReference type="Proteomes" id="UP000251960">
    <property type="component" value="Chromosome 8"/>
</dbReference>
<dbReference type="AlphaFoldDB" id="A0A3L6DID5"/>
<sequence length="152" mass="17025">MLEGLMSKWRMRWSQPWCRYSIPRAIPVAISSILLAVINDDCSWEEQRIYFSSDALGMNSYTRARLDLSEQNPRSRTTLAWWMVPMVATSLMNSSSPVESSSILTATGTGTPPFGSSPLYTLPNPPCPSLLLNRLVIFLTSENVYLLGFSVL</sequence>
<reference evidence="1 2" key="1">
    <citation type="journal article" date="2018" name="Nat. Genet.">
        <title>Extensive intraspecific gene order and gene structural variations between Mo17 and other maize genomes.</title>
        <authorList>
            <person name="Sun S."/>
            <person name="Zhou Y."/>
            <person name="Chen J."/>
            <person name="Shi J."/>
            <person name="Zhao H."/>
            <person name="Zhao H."/>
            <person name="Song W."/>
            <person name="Zhang M."/>
            <person name="Cui Y."/>
            <person name="Dong X."/>
            <person name="Liu H."/>
            <person name="Ma X."/>
            <person name="Jiao Y."/>
            <person name="Wang B."/>
            <person name="Wei X."/>
            <person name="Stein J.C."/>
            <person name="Glaubitz J.C."/>
            <person name="Lu F."/>
            <person name="Yu G."/>
            <person name="Liang C."/>
            <person name="Fengler K."/>
            <person name="Li B."/>
            <person name="Rafalski A."/>
            <person name="Schnable P.S."/>
            <person name="Ware D.H."/>
            <person name="Buckler E.S."/>
            <person name="Lai J."/>
        </authorList>
    </citation>
    <scope>NUCLEOTIDE SEQUENCE [LARGE SCALE GENOMIC DNA]</scope>
    <source>
        <strain evidence="2">cv. Missouri 17</strain>
        <tissue evidence="1">Seedling</tissue>
    </source>
</reference>
<protein>
    <submittedName>
        <fullName evidence="1">Uncharacterized protein</fullName>
    </submittedName>
</protein>
<dbReference type="EMBL" id="NCVQ01000009">
    <property type="protein sequence ID" value="PWZ08249.1"/>
    <property type="molecule type" value="Genomic_DNA"/>
</dbReference>